<evidence type="ECO:0000313" key="1">
    <source>
        <dbReference type="EMBL" id="KAG1820914.1"/>
    </source>
</evidence>
<dbReference type="RefSeq" id="XP_041195981.1">
    <property type="nucleotide sequence ID" value="XM_041332587.1"/>
</dbReference>
<dbReference type="Proteomes" id="UP000807769">
    <property type="component" value="Unassembled WGS sequence"/>
</dbReference>
<comment type="caution">
    <text evidence="1">The sequence shown here is derived from an EMBL/GenBank/DDBJ whole genome shotgun (WGS) entry which is preliminary data.</text>
</comment>
<organism evidence="1 2">
    <name type="scientific">Suillus subaureus</name>
    <dbReference type="NCBI Taxonomy" id="48587"/>
    <lineage>
        <taxon>Eukaryota</taxon>
        <taxon>Fungi</taxon>
        <taxon>Dikarya</taxon>
        <taxon>Basidiomycota</taxon>
        <taxon>Agaricomycotina</taxon>
        <taxon>Agaricomycetes</taxon>
        <taxon>Agaricomycetidae</taxon>
        <taxon>Boletales</taxon>
        <taxon>Suillineae</taxon>
        <taxon>Suillaceae</taxon>
        <taxon>Suillus</taxon>
    </lineage>
</organism>
<protein>
    <submittedName>
        <fullName evidence="1">Uncharacterized protein</fullName>
    </submittedName>
</protein>
<reference evidence="1" key="1">
    <citation type="journal article" date="2020" name="New Phytol.">
        <title>Comparative genomics reveals dynamic genome evolution in host specialist ectomycorrhizal fungi.</title>
        <authorList>
            <person name="Lofgren L.A."/>
            <person name="Nguyen N.H."/>
            <person name="Vilgalys R."/>
            <person name="Ruytinx J."/>
            <person name="Liao H.L."/>
            <person name="Branco S."/>
            <person name="Kuo A."/>
            <person name="LaButti K."/>
            <person name="Lipzen A."/>
            <person name="Andreopoulos W."/>
            <person name="Pangilinan J."/>
            <person name="Riley R."/>
            <person name="Hundley H."/>
            <person name="Na H."/>
            <person name="Barry K."/>
            <person name="Grigoriev I.V."/>
            <person name="Stajich J.E."/>
            <person name="Kennedy P.G."/>
        </authorList>
    </citation>
    <scope>NUCLEOTIDE SEQUENCE</scope>
    <source>
        <strain evidence="1">MN1</strain>
    </source>
</reference>
<dbReference type="OrthoDB" id="2690050at2759"/>
<proteinExistence type="predicted"/>
<accession>A0A9P7JG03</accession>
<evidence type="ECO:0000313" key="2">
    <source>
        <dbReference type="Proteomes" id="UP000807769"/>
    </source>
</evidence>
<gene>
    <name evidence="1" type="ORF">BJ212DRAFT_1297397</name>
</gene>
<dbReference type="AlphaFoldDB" id="A0A9P7JG03"/>
<sequence>MKKMNLSIIKEQTKLAFAAESEDVKEEIWVAIEAMKEKKRVEMDKIKKNSASLDNTVAILTQFFEELHLMTAWTFSVLMGGPDPVASGTLDISSFHVGMTKLGNRFSQAYLQFTTTVMLPYSEFVHQAFHKFT</sequence>
<dbReference type="EMBL" id="JABBWG010000007">
    <property type="protein sequence ID" value="KAG1820914.1"/>
    <property type="molecule type" value="Genomic_DNA"/>
</dbReference>
<dbReference type="GeneID" id="64626604"/>
<name>A0A9P7JG03_9AGAM</name>
<keyword evidence="2" id="KW-1185">Reference proteome</keyword>